<dbReference type="EMBL" id="LAZR01030232">
    <property type="protein sequence ID" value="KKL57233.1"/>
    <property type="molecule type" value="Genomic_DNA"/>
</dbReference>
<evidence type="ECO:0000256" key="2">
    <source>
        <dbReference type="ARBA" id="ARBA00022741"/>
    </source>
</evidence>
<keyword evidence="3" id="KW-0067">ATP-binding</keyword>
<accession>A0A0F9D662</accession>
<reference evidence="7" key="1">
    <citation type="journal article" date="2015" name="Nature">
        <title>Complex archaea that bridge the gap between prokaryotes and eukaryotes.</title>
        <authorList>
            <person name="Spang A."/>
            <person name="Saw J.H."/>
            <person name="Jorgensen S.L."/>
            <person name="Zaremba-Niedzwiedzka K."/>
            <person name="Martijn J."/>
            <person name="Lind A.E."/>
            <person name="van Eijk R."/>
            <person name="Schleper C."/>
            <person name="Guy L."/>
            <person name="Ettema T.J."/>
        </authorList>
    </citation>
    <scope>NUCLEOTIDE SEQUENCE</scope>
</reference>
<evidence type="ECO:0000256" key="1">
    <source>
        <dbReference type="ARBA" id="ARBA00022598"/>
    </source>
</evidence>
<gene>
    <name evidence="7" type="ORF">LCGC14_2237470</name>
</gene>
<dbReference type="GO" id="GO:0004812">
    <property type="term" value="F:aminoacyl-tRNA ligase activity"/>
    <property type="evidence" value="ECO:0007669"/>
    <property type="project" value="UniProtKB-KW"/>
</dbReference>
<evidence type="ECO:0000256" key="5">
    <source>
        <dbReference type="ARBA" id="ARBA00023146"/>
    </source>
</evidence>
<keyword evidence="2" id="KW-0547">Nucleotide-binding</keyword>
<dbReference type="Gene3D" id="3.40.50.620">
    <property type="entry name" value="HUPs"/>
    <property type="match status" value="1"/>
</dbReference>
<proteinExistence type="predicted"/>
<dbReference type="SUPFAM" id="SSF52374">
    <property type="entry name" value="Nucleotidylyl transferase"/>
    <property type="match status" value="1"/>
</dbReference>
<evidence type="ECO:0000256" key="3">
    <source>
        <dbReference type="ARBA" id="ARBA00022840"/>
    </source>
</evidence>
<sequence length="49" mass="5771">ESIWETFKKADEKSLLYLGKYPIHACPHCETAVAYNEIEYNTKKICLFM</sequence>
<protein>
    <recommendedName>
        <fullName evidence="6">Aminoacyl-tRNA synthetase class Ia domain-containing protein</fullName>
    </recommendedName>
</protein>
<dbReference type="InterPro" id="IPR002300">
    <property type="entry name" value="aa-tRNA-synth_Ia"/>
</dbReference>
<comment type="caution">
    <text evidence="7">The sequence shown here is derived from an EMBL/GenBank/DDBJ whole genome shotgun (WGS) entry which is preliminary data.</text>
</comment>
<dbReference type="AlphaFoldDB" id="A0A0F9D662"/>
<evidence type="ECO:0000259" key="6">
    <source>
        <dbReference type="Pfam" id="PF00133"/>
    </source>
</evidence>
<evidence type="ECO:0000313" key="7">
    <source>
        <dbReference type="EMBL" id="KKL57233.1"/>
    </source>
</evidence>
<dbReference type="GO" id="GO:0005524">
    <property type="term" value="F:ATP binding"/>
    <property type="evidence" value="ECO:0007669"/>
    <property type="project" value="UniProtKB-KW"/>
</dbReference>
<keyword evidence="5" id="KW-0030">Aminoacyl-tRNA synthetase</keyword>
<name>A0A0F9D662_9ZZZZ</name>
<dbReference type="GO" id="GO:0006418">
    <property type="term" value="P:tRNA aminoacylation for protein translation"/>
    <property type="evidence" value="ECO:0007669"/>
    <property type="project" value="InterPro"/>
</dbReference>
<keyword evidence="1" id="KW-0436">Ligase</keyword>
<dbReference type="InterPro" id="IPR014729">
    <property type="entry name" value="Rossmann-like_a/b/a_fold"/>
</dbReference>
<keyword evidence="4" id="KW-0648">Protein biosynthesis</keyword>
<feature type="domain" description="Aminoacyl-tRNA synthetase class Ia" evidence="6">
    <location>
        <begin position="1"/>
        <end position="45"/>
    </location>
</feature>
<evidence type="ECO:0000256" key="4">
    <source>
        <dbReference type="ARBA" id="ARBA00022917"/>
    </source>
</evidence>
<organism evidence="7">
    <name type="scientific">marine sediment metagenome</name>
    <dbReference type="NCBI Taxonomy" id="412755"/>
    <lineage>
        <taxon>unclassified sequences</taxon>
        <taxon>metagenomes</taxon>
        <taxon>ecological metagenomes</taxon>
    </lineage>
</organism>
<dbReference type="Pfam" id="PF00133">
    <property type="entry name" value="tRNA-synt_1"/>
    <property type="match status" value="1"/>
</dbReference>
<feature type="non-terminal residue" evidence="7">
    <location>
        <position position="1"/>
    </location>
</feature>